<evidence type="ECO:0000313" key="9">
    <source>
        <dbReference type="EMBL" id="KAK4551154.1"/>
    </source>
</evidence>
<evidence type="ECO:0000313" key="10">
    <source>
        <dbReference type="Proteomes" id="UP001324115"/>
    </source>
</evidence>
<evidence type="ECO:0000259" key="5">
    <source>
        <dbReference type="Pfam" id="PF00931"/>
    </source>
</evidence>
<dbReference type="InterPro" id="IPR042197">
    <property type="entry name" value="Apaf_helical"/>
</dbReference>
<dbReference type="GO" id="GO:0043531">
    <property type="term" value="F:ADP binding"/>
    <property type="evidence" value="ECO:0007669"/>
    <property type="project" value="InterPro"/>
</dbReference>
<dbReference type="AlphaFoldDB" id="A0AAN7DVK7"/>
<dbReference type="GO" id="GO:0006952">
    <property type="term" value="P:defense response"/>
    <property type="evidence" value="ECO:0007669"/>
    <property type="project" value="UniProtKB-KW"/>
</dbReference>
<feature type="domain" description="NB-ARC" evidence="5">
    <location>
        <begin position="172"/>
        <end position="360"/>
    </location>
</feature>
<dbReference type="InterPro" id="IPR058922">
    <property type="entry name" value="WHD_DRP"/>
</dbReference>
<dbReference type="InterPro" id="IPR001611">
    <property type="entry name" value="Leu-rich_rpt"/>
</dbReference>
<reference evidence="9 10" key="1">
    <citation type="journal article" date="2023" name="G3 (Bethesda)">
        <title>A haplotype-resolved chromosome-scale genome for Quercus rubra L. provides insights into the genetics of adaptive traits for red oak species.</title>
        <authorList>
            <person name="Kapoor B."/>
            <person name="Jenkins J."/>
            <person name="Schmutz J."/>
            <person name="Zhebentyayeva T."/>
            <person name="Kuelheim C."/>
            <person name="Coggeshall M."/>
            <person name="Heim C."/>
            <person name="Lasky J.R."/>
            <person name="Leites L."/>
            <person name="Islam-Faridi N."/>
            <person name="Romero-Severson J."/>
            <person name="DeLeo V.L."/>
            <person name="Lucas S.M."/>
            <person name="Lazic D."/>
            <person name="Gailing O."/>
            <person name="Carlson J."/>
            <person name="Staton M."/>
        </authorList>
    </citation>
    <scope>NUCLEOTIDE SEQUENCE [LARGE SCALE GENOMIC DNA]</scope>
    <source>
        <strain evidence="9">Pseudo-F2</strain>
    </source>
</reference>
<gene>
    <name evidence="9" type="ORF">RGQ29_032500</name>
</gene>
<keyword evidence="2" id="KW-0547">Nucleotide-binding</keyword>
<dbReference type="EMBL" id="JAXUIC010000119">
    <property type="protein sequence ID" value="KAK4551154.1"/>
    <property type="molecule type" value="Genomic_DNA"/>
</dbReference>
<dbReference type="Gene3D" id="1.20.5.4130">
    <property type="match status" value="1"/>
</dbReference>
<dbReference type="Pfam" id="PF23598">
    <property type="entry name" value="LRR_14"/>
    <property type="match status" value="1"/>
</dbReference>
<dbReference type="Pfam" id="PF18052">
    <property type="entry name" value="Rx_N"/>
    <property type="match status" value="1"/>
</dbReference>
<evidence type="ECO:0000259" key="7">
    <source>
        <dbReference type="Pfam" id="PF23559"/>
    </source>
</evidence>
<evidence type="ECO:0000256" key="4">
    <source>
        <dbReference type="ARBA" id="ARBA00022840"/>
    </source>
</evidence>
<proteinExistence type="predicted"/>
<evidence type="ECO:0000256" key="1">
    <source>
        <dbReference type="ARBA" id="ARBA00022737"/>
    </source>
</evidence>
<dbReference type="SUPFAM" id="SSF52058">
    <property type="entry name" value="L domain-like"/>
    <property type="match status" value="1"/>
</dbReference>
<comment type="caution">
    <text evidence="9">The sequence shown here is derived from an EMBL/GenBank/DDBJ whole genome shotgun (WGS) entry which is preliminary data.</text>
</comment>
<evidence type="ECO:0000256" key="3">
    <source>
        <dbReference type="ARBA" id="ARBA00022821"/>
    </source>
</evidence>
<name>A0AAN7DVK7_QUERU</name>
<dbReference type="PROSITE" id="PS51450">
    <property type="entry name" value="LRR"/>
    <property type="match status" value="1"/>
</dbReference>
<dbReference type="InterPro" id="IPR055414">
    <property type="entry name" value="LRR_R13L4/SHOC2-like"/>
</dbReference>
<dbReference type="Gene3D" id="3.40.50.300">
    <property type="entry name" value="P-loop containing nucleotide triphosphate hydrolases"/>
    <property type="match status" value="1"/>
</dbReference>
<dbReference type="InterPro" id="IPR032675">
    <property type="entry name" value="LRR_dom_sf"/>
</dbReference>
<dbReference type="PRINTS" id="PR00364">
    <property type="entry name" value="DISEASERSIST"/>
</dbReference>
<evidence type="ECO:0000259" key="8">
    <source>
        <dbReference type="Pfam" id="PF23598"/>
    </source>
</evidence>
<feature type="domain" description="Disease resistance N-terminal" evidence="6">
    <location>
        <begin position="10"/>
        <end position="90"/>
    </location>
</feature>
<dbReference type="InterPro" id="IPR002182">
    <property type="entry name" value="NB-ARC"/>
</dbReference>
<dbReference type="Gene3D" id="1.10.8.430">
    <property type="entry name" value="Helical domain of apoptotic protease-activating factors"/>
    <property type="match status" value="1"/>
</dbReference>
<dbReference type="Gene3D" id="1.10.10.10">
    <property type="entry name" value="Winged helix-like DNA-binding domain superfamily/Winged helix DNA-binding domain"/>
    <property type="match status" value="1"/>
</dbReference>
<feature type="domain" description="Disease resistance R13L4/SHOC-2-like LRR" evidence="8">
    <location>
        <begin position="591"/>
        <end position="870"/>
    </location>
</feature>
<organism evidence="9 10">
    <name type="scientific">Quercus rubra</name>
    <name type="common">Northern red oak</name>
    <name type="synonym">Quercus borealis</name>
    <dbReference type="NCBI Taxonomy" id="3512"/>
    <lineage>
        <taxon>Eukaryota</taxon>
        <taxon>Viridiplantae</taxon>
        <taxon>Streptophyta</taxon>
        <taxon>Embryophyta</taxon>
        <taxon>Tracheophyta</taxon>
        <taxon>Spermatophyta</taxon>
        <taxon>Magnoliopsida</taxon>
        <taxon>eudicotyledons</taxon>
        <taxon>Gunneridae</taxon>
        <taxon>Pentapetalae</taxon>
        <taxon>rosids</taxon>
        <taxon>fabids</taxon>
        <taxon>Fagales</taxon>
        <taxon>Fagaceae</taxon>
        <taxon>Quercus</taxon>
    </lineage>
</organism>
<dbReference type="PANTHER" id="PTHR36766:SF40">
    <property type="entry name" value="DISEASE RESISTANCE PROTEIN RGA3"/>
    <property type="match status" value="1"/>
</dbReference>
<dbReference type="PANTHER" id="PTHR36766">
    <property type="entry name" value="PLANT BROAD-SPECTRUM MILDEW RESISTANCE PROTEIN RPW8"/>
    <property type="match status" value="1"/>
</dbReference>
<keyword evidence="1" id="KW-0677">Repeat</keyword>
<keyword evidence="4" id="KW-0067">ATP-binding</keyword>
<feature type="domain" description="Disease resistance protein winged helix" evidence="7">
    <location>
        <begin position="447"/>
        <end position="512"/>
    </location>
</feature>
<dbReference type="SUPFAM" id="SSF52540">
    <property type="entry name" value="P-loop containing nucleoside triphosphate hydrolases"/>
    <property type="match status" value="1"/>
</dbReference>
<protein>
    <submittedName>
        <fullName evidence="9">Uncharacterized protein</fullName>
    </submittedName>
</protein>
<accession>A0AAN7DVK7</accession>
<dbReference type="InterPro" id="IPR036388">
    <property type="entry name" value="WH-like_DNA-bd_sf"/>
</dbReference>
<dbReference type="InterPro" id="IPR041118">
    <property type="entry name" value="Rx_N"/>
</dbReference>
<sequence length="1110" mass="128215">MDEAILSSVAGSILENLSSAAFEQVGSLWNVKDDLEQIRKTVSTIKAVLQDAAEEQNHNHQDRVWLEKLKEAVFDADDLLDESKYYAELALRQKETSGSFTEKVRYFLSPILVVLGRPKMSLKISKLSQELDAIAKDREKFHWKERSTVKRIVSPNRETLPWLPNNGVIGREDEKNQIINRLLEPNNEEKVLVVAIAGIAGIGKTTLAQCVYNDDRVDAQFELKLSMCFSNVFEVTTFAEKLVNGIDKDDSIELRLKKRRKFNLEVLMDQFHNMDPLRKLVNKIYQKKFLVVLDDLWNENCKNWDAFLRLLMNGAKGSRIIITTRDKSVVNITRADATYFLGGLSEDHSWSVFEKFAFEKGQDPKNPTLVVYGREIVGKCQGVPLVLKSIGNVLCSKKPQEWSKIRDKVVKNVIEQGGNTFPILRLSYDNLPSYLKGCFAFFSLLPKYEIDKMTVIQLWMAHGFIQLSNDTHQLEDVANEYFEYLLCNFLDKVKVGYDDITYKMHDLYHHLALSIARPNYRLDYLDEETYHVSFSSVSSFSKTLSLVKASSQVRTILFTHHWYTYMARMDVLTSSTLIESFPRMDVLTLSTLIESFPKLRALDLHALKIKIIPNSIGKLKHLRYLDLSFNPIETLPESITTLFDLQTLKLKECHNLEQLPRDITKLVSLRHLDDRGCFKLRLPQGLRKLTGLQSLPLLIVRNNGGLGELNGLNNLRGTLEIEISEQLEDTNSDCEVKILREKQHLEELKLSLARQERHGEMLFDSLQPHPNLKILKVYGYTGMTFSSWLSSIENLVEITLRNCDRCNHLPPLSKLPFLERLCLNEMKDLECISDRDISEEVSTLSFFPSLKSLTISECPNLKGWWRSASMTDHQQHQHNRSLPSFPCLSSFWIYDCPNMTSMPLFPYLEEDLRLSNVSSKLFQETILPFSSSSSSSHLSKLKDMTIENLPDVVSLDGMEWRHLNRLTALRFDGLPKLNSLPVGLQHVTTLETLHIGNCENLKTLPRWIGNLISLKKFTIYKCLNLKSLPDEMRDLSSLQTLEISYCPELQRRCEKETGQDWDKIAHIPYGFWMVEYEREHLECCRDHLFYDYSFTRRLWQQVLEEYLVNL</sequence>
<dbReference type="InterPro" id="IPR027417">
    <property type="entry name" value="P-loop_NTPase"/>
</dbReference>
<keyword evidence="3" id="KW-0611">Plant defense</keyword>
<dbReference type="GO" id="GO:0005524">
    <property type="term" value="F:ATP binding"/>
    <property type="evidence" value="ECO:0007669"/>
    <property type="project" value="UniProtKB-KW"/>
</dbReference>
<keyword evidence="10" id="KW-1185">Reference proteome</keyword>
<evidence type="ECO:0000256" key="2">
    <source>
        <dbReference type="ARBA" id="ARBA00022741"/>
    </source>
</evidence>
<dbReference type="Gene3D" id="3.80.10.10">
    <property type="entry name" value="Ribonuclease Inhibitor"/>
    <property type="match status" value="3"/>
</dbReference>
<dbReference type="Pfam" id="PF00931">
    <property type="entry name" value="NB-ARC"/>
    <property type="match status" value="1"/>
</dbReference>
<dbReference type="Proteomes" id="UP001324115">
    <property type="component" value="Unassembled WGS sequence"/>
</dbReference>
<dbReference type="Pfam" id="PF23559">
    <property type="entry name" value="WHD_DRP"/>
    <property type="match status" value="1"/>
</dbReference>
<evidence type="ECO:0000259" key="6">
    <source>
        <dbReference type="Pfam" id="PF18052"/>
    </source>
</evidence>
<dbReference type="GO" id="GO:0051707">
    <property type="term" value="P:response to other organism"/>
    <property type="evidence" value="ECO:0007669"/>
    <property type="project" value="UniProtKB-ARBA"/>
</dbReference>